<gene>
    <name evidence="1" type="ORF">HXM90_06005</name>
</gene>
<accession>A0A930GYJ1</accession>
<dbReference type="AlphaFoldDB" id="A0A930GYJ1"/>
<proteinExistence type="predicted"/>
<dbReference type="RefSeq" id="WP_304071782.1">
    <property type="nucleotide sequence ID" value="NZ_JABZRA010000075.1"/>
</dbReference>
<protein>
    <submittedName>
        <fullName evidence="1">Type IV toxin-antitoxin system AbiEi family antitoxin domain-containing protein</fullName>
    </submittedName>
</protein>
<evidence type="ECO:0000313" key="2">
    <source>
        <dbReference type="Proteomes" id="UP000775770"/>
    </source>
</evidence>
<organism evidence="1 2">
    <name type="scientific">Oribacterium sinus</name>
    <dbReference type="NCBI Taxonomy" id="237576"/>
    <lineage>
        <taxon>Bacteria</taxon>
        <taxon>Bacillati</taxon>
        <taxon>Bacillota</taxon>
        <taxon>Clostridia</taxon>
        <taxon>Lachnospirales</taxon>
        <taxon>Lachnospiraceae</taxon>
        <taxon>Oribacterium</taxon>
    </lineage>
</organism>
<sequence length="193" mass="22697">MMSIENIVDESGILLAKDAIEAGKPKYILYRYIKEKKFEKVAYGVYVSPETWEDDLYILSLRCPQGVYSHDEALYYHGLIDREPMQRTLTIYTGYGTSRLVADGIKVFTVKKELMDIGKEYVKTCQGHEIPIYNLERTICDLMRSKSRFEIQDFQTALKTYVARKDKKLNKLMEYAQVFHVDKKIREYMEVML</sequence>
<evidence type="ECO:0000313" key="1">
    <source>
        <dbReference type="EMBL" id="MBF1272956.1"/>
    </source>
</evidence>
<comment type="caution">
    <text evidence="1">The sequence shown here is derived from an EMBL/GenBank/DDBJ whole genome shotgun (WGS) entry which is preliminary data.</text>
</comment>
<reference evidence="1" key="1">
    <citation type="submission" date="2020-04" db="EMBL/GenBank/DDBJ databases">
        <title>Deep metagenomics examines the oral microbiome during advanced dental caries in children, revealing novel taxa and co-occurrences with host molecules.</title>
        <authorList>
            <person name="Baker J.L."/>
            <person name="Morton J.T."/>
            <person name="Dinis M."/>
            <person name="Alvarez R."/>
            <person name="Tran N.C."/>
            <person name="Knight R."/>
            <person name="Edlund A."/>
        </authorList>
    </citation>
    <scope>NUCLEOTIDE SEQUENCE</scope>
    <source>
        <strain evidence="1">JCVI_38_bin.19</strain>
    </source>
</reference>
<name>A0A930GYJ1_9FIRM</name>
<dbReference type="EMBL" id="JABZRA010000075">
    <property type="protein sequence ID" value="MBF1272956.1"/>
    <property type="molecule type" value="Genomic_DNA"/>
</dbReference>
<dbReference type="Proteomes" id="UP000775770">
    <property type="component" value="Unassembled WGS sequence"/>
</dbReference>